<feature type="signal peptide" evidence="1">
    <location>
        <begin position="1"/>
        <end position="34"/>
    </location>
</feature>
<dbReference type="Pfam" id="PF20138">
    <property type="entry name" value="DUF6528"/>
    <property type="match status" value="1"/>
</dbReference>
<feature type="chain" id="PRO_5015197605" evidence="1">
    <location>
        <begin position="35"/>
        <end position="335"/>
    </location>
</feature>
<dbReference type="EMBL" id="PYGE01000001">
    <property type="protein sequence ID" value="PSL08116.1"/>
    <property type="molecule type" value="Genomic_DNA"/>
</dbReference>
<evidence type="ECO:0000313" key="3">
    <source>
        <dbReference type="Proteomes" id="UP000243528"/>
    </source>
</evidence>
<dbReference type="Proteomes" id="UP000243528">
    <property type="component" value="Unassembled WGS sequence"/>
</dbReference>
<dbReference type="AlphaFoldDB" id="A0A2P8EF84"/>
<reference evidence="2 3" key="1">
    <citation type="submission" date="2018-03" db="EMBL/GenBank/DDBJ databases">
        <title>Genomic Encyclopedia of Archaeal and Bacterial Type Strains, Phase II (KMG-II): from individual species to whole genera.</title>
        <authorList>
            <person name="Goeker M."/>
        </authorList>
    </citation>
    <scope>NUCLEOTIDE SEQUENCE [LARGE SCALE GENOMIC DNA]</scope>
    <source>
        <strain evidence="2 3">DSM 45211</strain>
    </source>
</reference>
<proteinExistence type="predicted"/>
<evidence type="ECO:0000256" key="1">
    <source>
        <dbReference type="SAM" id="SignalP"/>
    </source>
</evidence>
<dbReference type="RefSeq" id="WP_205740336.1">
    <property type="nucleotide sequence ID" value="NZ_ML142897.1"/>
</dbReference>
<name>A0A2P8EF84_9ACTN</name>
<keyword evidence="3" id="KW-1185">Reference proteome</keyword>
<sequence>MRLTRTLWPLAAGLALTAATTMTSIATTASPGNAAPGSEGCCDIVVTDQARDQILVLDAGKQDWDAEHGSRAVKWAWQPTLDEGFDGLVDNWGLPDEAKLRHFQGRRYLLTTDSYGLAAMVPYPSGNGSYWAADVGRGANAHSMEVLPDGNVAVAASTGAWVRVYTASQGARSTTYTQFDFPGAHGVVWDADRELLWAVGDYEVVGLTVGGPPAEPTLTATTRYELPTPWGHDLQPVPGDDNRLWVSSGSHVYQLDVRTGVFHDDYPGAETIDSYGVKSVTTNPATGQVLTAAPEEGTGCSWCTATVRMHQPTESRTLPDSQIYKARWWVDPARS</sequence>
<evidence type="ECO:0000313" key="2">
    <source>
        <dbReference type="EMBL" id="PSL08116.1"/>
    </source>
</evidence>
<organism evidence="2 3">
    <name type="scientific">Haloactinopolyspora alba</name>
    <dbReference type="NCBI Taxonomy" id="648780"/>
    <lineage>
        <taxon>Bacteria</taxon>
        <taxon>Bacillati</taxon>
        <taxon>Actinomycetota</taxon>
        <taxon>Actinomycetes</taxon>
        <taxon>Jiangellales</taxon>
        <taxon>Jiangellaceae</taxon>
        <taxon>Haloactinopolyspora</taxon>
    </lineage>
</organism>
<comment type="caution">
    <text evidence="2">The sequence shown here is derived from an EMBL/GenBank/DDBJ whole genome shotgun (WGS) entry which is preliminary data.</text>
</comment>
<accession>A0A2P8EF84</accession>
<protein>
    <submittedName>
        <fullName evidence="2">Uncharacterized protein</fullName>
    </submittedName>
</protein>
<keyword evidence="1" id="KW-0732">Signal</keyword>
<dbReference type="SUPFAM" id="SSF101898">
    <property type="entry name" value="NHL repeat"/>
    <property type="match status" value="1"/>
</dbReference>
<gene>
    <name evidence="2" type="ORF">CLV30_10183</name>
</gene>
<dbReference type="InterPro" id="IPR045383">
    <property type="entry name" value="DUF6528"/>
</dbReference>